<name>A0A928VYZ4_9CYAN</name>
<accession>A0A928VYZ4</accession>
<comment type="caution">
    <text evidence="1">The sequence shown here is derived from an EMBL/GenBank/DDBJ whole genome shotgun (WGS) entry which is preliminary data.</text>
</comment>
<protein>
    <submittedName>
        <fullName evidence="1">Uncharacterized protein</fullName>
    </submittedName>
</protein>
<gene>
    <name evidence="1" type="ORF">IQ235_08800</name>
</gene>
<dbReference type="EMBL" id="JADEXN010000127">
    <property type="protein sequence ID" value="MBE9040876.1"/>
    <property type="molecule type" value="Genomic_DNA"/>
</dbReference>
<sequence>MILKCERIIHDRIADRLDRPNMISQTDPDNRATIREYSDAIDSIRVSVCPDWERSPRRDLESNVASRAERAFWLGSRSTRRPGIQLVCHAFGFTHRSPT</sequence>
<proteinExistence type="predicted"/>
<evidence type="ECO:0000313" key="2">
    <source>
        <dbReference type="Proteomes" id="UP000621799"/>
    </source>
</evidence>
<reference evidence="1" key="1">
    <citation type="submission" date="2020-10" db="EMBL/GenBank/DDBJ databases">
        <authorList>
            <person name="Castelo-Branco R."/>
            <person name="Eusebio N."/>
            <person name="Adriana R."/>
            <person name="Vieira A."/>
            <person name="Brugerolle De Fraissinette N."/>
            <person name="Rezende De Castro R."/>
            <person name="Schneider M.P."/>
            <person name="Vasconcelos V."/>
            <person name="Leao P.N."/>
        </authorList>
    </citation>
    <scope>NUCLEOTIDE SEQUENCE</scope>
    <source>
        <strain evidence="1">LEGE 11467</strain>
    </source>
</reference>
<organism evidence="1 2">
    <name type="scientific">Zarconia navalis LEGE 11467</name>
    <dbReference type="NCBI Taxonomy" id="1828826"/>
    <lineage>
        <taxon>Bacteria</taxon>
        <taxon>Bacillati</taxon>
        <taxon>Cyanobacteriota</taxon>
        <taxon>Cyanophyceae</taxon>
        <taxon>Oscillatoriophycideae</taxon>
        <taxon>Oscillatoriales</taxon>
        <taxon>Oscillatoriales incertae sedis</taxon>
        <taxon>Zarconia</taxon>
        <taxon>Zarconia navalis</taxon>
    </lineage>
</organism>
<keyword evidence="2" id="KW-1185">Reference proteome</keyword>
<dbReference type="Proteomes" id="UP000621799">
    <property type="component" value="Unassembled WGS sequence"/>
</dbReference>
<feature type="non-terminal residue" evidence="1">
    <location>
        <position position="99"/>
    </location>
</feature>
<dbReference type="AlphaFoldDB" id="A0A928VYZ4"/>
<evidence type="ECO:0000313" key="1">
    <source>
        <dbReference type="EMBL" id="MBE9040876.1"/>
    </source>
</evidence>